<feature type="binding site" description="axial binding residue" evidence="8">
    <location>
        <position position="445"/>
    </location>
    <ligand>
        <name>heme</name>
        <dbReference type="ChEBI" id="CHEBI:30413"/>
    </ligand>
    <ligandPart>
        <name>Fe</name>
        <dbReference type="ChEBI" id="CHEBI:18248"/>
    </ligandPart>
</feature>
<evidence type="ECO:0000256" key="9">
    <source>
        <dbReference type="RuleBase" id="RU000461"/>
    </source>
</evidence>
<comment type="similarity">
    <text evidence="2 9">Belongs to the cytochrome P450 family.</text>
</comment>
<evidence type="ECO:0000313" key="10">
    <source>
        <dbReference type="EMBL" id="PGG98406.1"/>
    </source>
</evidence>
<evidence type="ECO:0000256" key="4">
    <source>
        <dbReference type="ARBA" id="ARBA00022723"/>
    </source>
</evidence>
<dbReference type="OrthoDB" id="2789670at2759"/>
<evidence type="ECO:0000256" key="7">
    <source>
        <dbReference type="ARBA" id="ARBA00023033"/>
    </source>
</evidence>
<reference evidence="10 11" key="1">
    <citation type="submission" date="2017-10" db="EMBL/GenBank/DDBJ databases">
        <title>Comparative genomics in systemic dimorphic fungi from Ajellomycetaceae.</title>
        <authorList>
            <person name="Munoz J.F."/>
            <person name="Mcewen J.G."/>
            <person name="Clay O.K."/>
            <person name="Cuomo C.A."/>
        </authorList>
    </citation>
    <scope>NUCLEOTIDE SEQUENCE [LARGE SCALE GENOMIC DNA]</scope>
    <source>
        <strain evidence="10 11">UAMH130</strain>
    </source>
</reference>
<keyword evidence="6 8" id="KW-0408">Iron</keyword>
<dbReference type="GO" id="GO:0016705">
    <property type="term" value="F:oxidoreductase activity, acting on paired donors, with incorporation or reduction of molecular oxygen"/>
    <property type="evidence" value="ECO:0007669"/>
    <property type="project" value="InterPro"/>
</dbReference>
<keyword evidence="3 8" id="KW-0349">Heme</keyword>
<dbReference type="Pfam" id="PF00067">
    <property type="entry name" value="p450"/>
    <property type="match status" value="1"/>
</dbReference>
<dbReference type="PANTHER" id="PTHR46300:SF7">
    <property type="entry name" value="P450, PUTATIVE (EUROFUNG)-RELATED"/>
    <property type="match status" value="1"/>
</dbReference>
<evidence type="ECO:0008006" key="12">
    <source>
        <dbReference type="Google" id="ProtNLM"/>
    </source>
</evidence>
<dbReference type="PRINTS" id="PR00463">
    <property type="entry name" value="EP450I"/>
</dbReference>
<dbReference type="SUPFAM" id="SSF48264">
    <property type="entry name" value="Cytochrome P450"/>
    <property type="match status" value="1"/>
</dbReference>
<protein>
    <recommendedName>
        <fullName evidence="12">O-methylsterigmatocystin oxidoreductase</fullName>
    </recommendedName>
</protein>
<sequence length="537" mass="61029">MAIASLIVWGLATLIGYFVYHQSTQGKKRLKLPPGPKPRPILGNLKDFPPDGTPEYQHWIKHKDLYGGISSVTVMGMTLVIIHDKQVAHELLEQRSSMTSGRPTMVMANKLCGYESIVLCQGYTPTFRRCRKYLHRELGTMVSAAQFRNVQEIEINRQLVRALNEPGKWLEHFKTSAGATVLKMAYGYTIEPHKPDPMVDLIDKMMMEFSLAAVPMAWAVDIIPALRHLPENFPGATFKKTARRWRKSIQASAYIPYRFVQRQMASGPTHQLSYVSKLVQQLRGDNENAKLEEEDEQAIIWTAASLYGAAADTTIITLTIFTLAMIKFPHVQRKAQEELDRVIGTSRLPTFDDRDQLPYIDALVKEAVRWWPIAPMGFPHTATEDIEYNGLNIPKGAFLLPAVWWFLHDPSVYADPESFDPDRFLAPRNEPDPTADAFGYGRRICPGRFFADSSLYLTIAQSLAAFNIRHAVGEDGKEIEVDAKPKPGILTYPTKFDFHIEPRSEKHVQLIRQLERQYPWEASDAELLESVDDFEVK</sequence>
<dbReference type="STRING" id="2060905.A0A2B7WP88"/>
<accession>A0A2B7WP88</accession>
<dbReference type="GO" id="GO:0004497">
    <property type="term" value="F:monooxygenase activity"/>
    <property type="evidence" value="ECO:0007669"/>
    <property type="project" value="UniProtKB-KW"/>
</dbReference>
<dbReference type="PROSITE" id="PS00086">
    <property type="entry name" value="CYTOCHROME_P450"/>
    <property type="match status" value="1"/>
</dbReference>
<dbReference type="InterPro" id="IPR036396">
    <property type="entry name" value="Cyt_P450_sf"/>
</dbReference>
<evidence type="ECO:0000313" key="11">
    <source>
        <dbReference type="Proteomes" id="UP000224080"/>
    </source>
</evidence>
<proteinExistence type="inferred from homology"/>
<gene>
    <name evidence="10" type="ORF">GX51_06819</name>
</gene>
<evidence type="ECO:0000256" key="6">
    <source>
        <dbReference type="ARBA" id="ARBA00023004"/>
    </source>
</evidence>
<evidence type="ECO:0000256" key="1">
    <source>
        <dbReference type="ARBA" id="ARBA00001971"/>
    </source>
</evidence>
<dbReference type="Gene3D" id="1.10.630.10">
    <property type="entry name" value="Cytochrome P450"/>
    <property type="match status" value="1"/>
</dbReference>
<dbReference type="InterPro" id="IPR002401">
    <property type="entry name" value="Cyt_P450_E_grp-I"/>
</dbReference>
<name>A0A2B7WP88_9EURO</name>
<keyword evidence="7 9" id="KW-0503">Monooxygenase</keyword>
<evidence type="ECO:0000256" key="8">
    <source>
        <dbReference type="PIRSR" id="PIRSR602401-1"/>
    </source>
</evidence>
<keyword evidence="11" id="KW-1185">Reference proteome</keyword>
<dbReference type="GO" id="GO:0020037">
    <property type="term" value="F:heme binding"/>
    <property type="evidence" value="ECO:0007669"/>
    <property type="project" value="InterPro"/>
</dbReference>
<organism evidence="10 11">
    <name type="scientific">Blastomyces parvus</name>
    <dbReference type="NCBI Taxonomy" id="2060905"/>
    <lineage>
        <taxon>Eukaryota</taxon>
        <taxon>Fungi</taxon>
        <taxon>Dikarya</taxon>
        <taxon>Ascomycota</taxon>
        <taxon>Pezizomycotina</taxon>
        <taxon>Eurotiomycetes</taxon>
        <taxon>Eurotiomycetidae</taxon>
        <taxon>Onygenales</taxon>
        <taxon>Ajellomycetaceae</taxon>
        <taxon>Blastomyces</taxon>
    </lineage>
</organism>
<dbReference type="InterPro" id="IPR017972">
    <property type="entry name" value="Cyt_P450_CS"/>
</dbReference>
<evidence type="ECO:0000256" key="3">
    <source>
        <dbReference type="ARBA" id="ARBA00022617"/>
    </source>
</evidence>
<evidence type="ECO:0000256" key="2">
    <source>
        <dbReference type="ARBA" id="ARBA00010617"/>
    </source>
</evidence>
<keyword evidence="5 9" id="KW-0560">Oxidoreductase</keyword>
<dbReference type="InterPro" id="IPR001128">
    <property type="entry name" value="Cyt_P450"/>
</dbReference>
<dbReference type="CDD" id="cd11065">
    <property type="entry name" value="CYP64-like"/>
    <property type="match status" value="1"/>
</dbReference>
<comment type="cofactor">
    <cofactor evidence="1 8">
        <name>heme</name>
        <dbReference type="ChEBI" id="CHEBI:30413"/>
    </cofactor>
</comment>
<evidence type="ECO:0000256" key="5">
    <source>
        <dbReference type="ARBA" id="ARBA00023002"/>
    </source>
</evidence>
<dbReference type="GO" id="GO:0005506">
    <property type="term" value="F:iron ion binding"/>
    <property type="evidence" value="ECO:0007669"/>
    <property type="project" value="InterPro"/>
</dbReference>
<dbReference type="Proteomes" id="UP000224080">
    <property type="component" value="Unassembled WGS sequence"/>
</dbReference>
<dbReference type="AlphaFoldDB" id="A0A2B7WP88"/>
<dbReference type="InterPro" id="IPR050364">
    <property type="entry name" value="Cytochrome_P450_fung"/>
</dbReference>
<keyword evidence="4 8" id="KW-0479">Metal-binding</keyword>
<dbReference type="PANTHER" id="PTHR46300">
    <property type="entry name" value="P450, PUTATIVE (EUROFUNG)-RELATED-RELATED"/>
    <property type="match status" value="1"/>
</dbReference>
<comment type="caution">
    <text evidence="10">The sequence shown here is derived from an EMBL/GenBank/DDBJ whole genome shotgun (WGS) entry which is preliminary data.</text>
</comment>
<dbReference type="EMBL" id="PDNC01000121">
    <property type="protein sequence ID" value="PGG98406.1"/>
    <property type="molecule type" value="Genomic_DNA"/>
</dbReference>